<reference evidence="3" key="1">
    <citation type="journal article" date="2020" name="New Phytol.">
        <title>Comparative genomics reveals dynamic genome evolution in host specialist ectomycorrhizal fungi.</title>
        <authorList>
            <person name="Lofgren L.A."/>
            <person name="Nguyen N.H."/>
            <person name="Vilgalys R."/>
            <person name="Ruytinx J."/>
            <person name="Liao H.L."/>
            <person name="Branco S."/>
            <person name="Kuo A."/>
            <person name="LaButti K."/>
            <person name="Lipzen A."/>
            <person name="Andreopoulos W."/>
            <person name="Pangilinan J."/>
            <person name="Riley R."/>
            <person name="Hundley H."/>
            <person name="Na H."/>
            <person name="Barry K."/>
            <person name="Grigoriev I.V."/>
            <person name="Stajich J.E."/>
            <person name="Kennedy P.G."/>
        </authorList>
    </citation>
    <scope>NUCLEOTIDE SEQUENCE</scope>
    <source>
        <strain evidence="3">DOB743</strain>
    </source>
</reference>
<dbReference type="AlphaFoldDB" id="A0A9P7A751"/>
<name>A0A9P7A751_9AGAM</name>
<accession>A0A9P7A751</accession>
<dbReference type="Proteomes" id="UP000714275">
    <property type="component" value="Unassembled WGS sequence"/>
</dbReference>
<evidence type="ECO:0000256" key="1">
    <source>
        <dbReference type="SAM" id="MobiDB-lite"/>
    </source>
</evidence>
<keyword evidence="2" id="KW-0812">Transmembrane</keyword>
<sequence length="272" mass="28208">MDTSLPPPVVTSLLPPVPPVVTSLPPPVPPVVTSLLPPVPPVVTSLLPPVPPVVTSLLPPVPPVVTLSPSPVVPAASSVTTTSQSAASSATVTSPAGRPTSTAIVSVTPVTPQPSPETTSTSSAPNAQSVSSSQQPSSSPTLSPSARSDAVSSPQLAGPLIAIITVFSFLGTLSLILGVIVFFRTRRHRVAQTQRLEEERQPSLPNLASRFSVSTTGSMEQSRRFTFINSRPSTARSLLPRPTNPNDRVTTSSVYSQGLPDDSVETGMRPLE</sequence>
<keyword evidence="2" id="KW-0472">Membrane</keyword>
<organism evidence="3 4">
    <name type="scientific">Suillus placidus</name>
    <dbReference type="NCBI Taxonomy" id="48579"/>
    <lineage>
        <taxon>Eukaryota</taxon>
        <taxon>Fungi</taxon>
        <taxon>Dikarya</taxon>
        <taxon>Basidiomycota</taxon>
        <taxon>Agaricomycotina</taxon>
        <taxon>Agaricomycetes</taxon>
        <taxon>Agaricomycetidae</taxon>
        <taxon>Boletales</taxon>
        <taxon>Suillineae</taxon>
        <taxon>Suillaceae</taxon>
        <taxon>Suillus</taxon>
    </lineage>
</organism>
<feature type="region of interest" description="Disordered" evidence="1">
    <location>
        <begin position="73"/>
        <end position="151"/>
    </location>
</feature>
<evidence type="ECO:0000313" key="3">
    <source>
        <dbReference type="EMBL" id="KAG1783730.1"/>
    </source>
</evidence>
<evidence type="ECO:0000256" key="2">
    <source>
        <dbReference type="SAM" id="Phobius"/>
    </source>
</evidence>
<evidence type="ECO:0000313" key="4">
    <source>
        <dbReference type="Proteomes" id="UP000714275"/>
    </source>
</evidence>
<keyword evidence="2" id="KW-1133">Transmembrane helix</keyword>
<dbReference type="OrthoDB" id="2691313at2759"/>
<feature type="compositionally biased region" description="Low complexity" evidence="1">
    <location>
        <begin position="73"/>
        <end position="96"/>
    </location>
</feature>
<protein>
    <submittedName>
        <fullName evidence="3">Uncharacterized protein</fullName>
    </submittedName>
</protein>
<comment type="caution">
    <text evidence="3">The sequence shown here is derived from an EMBL/GenBank/DDBJ whole genome shotgun (WGS) entry which is preliminary data.</text>
</comment>
<keyword evidence="4" id="KW-1185">Reference proteome</keyword>
<gene>
    <name evidence="3" type="ORF">EV702DRAFT_1055201</name>
</gene>
<feature type="transmembrane region" description="Helical" evidence="2">
    <location>
        <begin position="160"/>
        <end position="183"/>
    </location>
</feature>
<dbReference type="EMBL" id="JABBWD010000001">
    <property type="protein sequence ID" value="KAG1783730.1"/>
    <property type="molecule type" value="Genomic_DNA"/>
</dbReference>
<proteinExistence type="predicted"/>
<feature type="compositionally biased region" description="Low complexity" evidence="1">
    <location>
        <begin position="105"/>
        <end position="148"/>
    </location>
</feature>
<feature type="compositionally biased region" description="Polar residues" evidence="1">
    <location>
        <begin position="244"/>
        <end position="256"/>
    </location>
</feature>
<feature type="region of interest" description="Disordered" evidence="1">
    <location>
        <begin position="233"/>
        <end position="272"/>
    </location>
</feature>